<evidence type="ECO:0000313" key="3">
    <source>
        <dbReference type="Proteomes" id="UP000283672"/>
    </source>
</evidence>
<dbReference type="AlphaFoldDB" id="A0AA92V7W1"/>
<keyword evidence="1" id="KW-0175">Coiled coil</keyword>
<dbReference type="Proteomes" id="UP000283672">
    <property type="component" value="Unassembled WGS sequence"/>
</dbReference>
<protein>
    <submittedName>
        <fullName evidence="2">Uncharacterized protein</fullName>
    </submittedName>
</protein>
<dbReference type="RefSeq" id="WP_118417186.1">
    <property type="nucleotide sequence ID" value="NZ_QROP01000083.1"/>
</dbReference>
<feature type="coiled-coil region" evidence="1">
    <location>
        <begin position="7"/>
        <end position="41"/>
    </location>
</feature>
<evidence type="ECO:0000313" key="2">
    <source>
        <dbReference type="EMBL" id="RHL32661.1"/>
    </source>
</evidence>
<comment type="caution">
    <text evidence="2">The sequence shown here is derived from an EMBL/GenBank/DDBJ whole genome shotgun (WGS) entry which is preliminary data.</text>
</comment>
<reference evidence="2 3" key="1">
    <citation type="submission" date="2018-08" db="EMBL/GenBank/DDBJ databases">
        <title>A genome reference for cultivated species of the human gut microbiota.</title>
        <authorList>
            <person name="Zou Y."/>
            <person name="Xue W."/>
            <person name="Luo G."/>
        </authorList>
    </citation>
    <scope>NUCLEOTIDE SEQUENCE [LARGE SCALE GENOMIC DNA]</scope>
    <source>
        <strain evidence="2 3">AF38-11</strain>
    </source>
</reference>
<name>A0AA92V7W1_9BACT</name>
<proteinExistence type="predicted"/>
<evidence type="ECO:0000256" key="1">
    <source>
        <dbReference type="SAM" id="Coils"/>
    </source>
</evidence>
<sequence>MSIQDKISALEAEIAAANARIAKAKAQTAAAERRAAEHSARASKNENEVLKLLSSPNFPEAEKQRILAKMRAFGSKV</sequence>
<organism evidence="2 3">
    <name type="scientific">Segatella copri</name>
    <dbReference type="NCBI Taxonomy" id="165179"/>
    <lineage>
        <taxon>Bacteria</taxon>
        <taxon>Pseudomonadati</taxon>
        <taxon>Bacteroidota</taxon>
        <taxon>Bacteroidia</taxon>
        <taxon>Bacteroidales</taxon>
        <taxon>Prevotellaceae</taxon>
        <taxon>Segatella</taxon>
    </lineage>
</organism>
<dbReference type="EMBL" id="QROP01000083">
    <property type="protein sequence ID" value="RHL32661.1"/>
    <property type="molecule type" value="Genomic_DNA"/>
</dbReference>
<accession>A0AA92V7W1</accession>
<gene>
    <name evidence="2" type="ORF">DW026_14980</name>
</gene>